<gene>
    <name evidence="1" type="ORF">MRB53_020623</name>
</gene>
<comment type="caution">
    <text evidence="1">The sequence shown here is derived from an EMBL/GenBank/DDBJ whole genome shotgun (WGS) entry which is preliminary data.</text>
</comment>
<dbReference type="Proteomes" id="UP001234297">
    <property type="component" value="Chromosome 6"/>
</dbReference>
<keyword evidence="2" id="KW-1185">Reference proteome</keyword>
<reference evidence="1 2" key="1">
    <citation type="journal article" date="2022" name="Hortic Res">
        <title>A haplotype resolved chromosomal level avocado genome allows analysis of novel avocado genes.</title>
        <authorList>
            <person name="Nath O."/>
            <person name="Fletcher S.J."/>
            <person name="Hayward A."/>
            <person name="Shaw L.M."/>
            <person name="Masouleh A.K."/>
            <person name="Furtado A."/>
            <person name="Henry R.J."/>
            <person name="Mitter N."/>
        </authorList>
    </citation>
    <scope>NUCLEOTIDE SEQUENCE [LARGE SCALE GENOMIC DNA]</scope>
    <source>
        <strain evidence="2">cv. Hass</strain>
    </source>
</reference>
<evidence type="ECO:0000313" key="1">
    <source>
        <dbReference type="EMBL" id="KAJ8627316.1"/>
    </source>
</evidence>
<name>A0ACC2L1P7_PERAE</name>
<sequence length="105" mass="11651">MRVQISIIEKGLEVSRMGAGILSKTSNIKSWGRSSRQVLELRLWQGKREGVEAGIIWLRAGAIFTEAGVAQRGFGPKNFPMAAFEKEDLLGSIKEEGIFKVRCDI</sequence>
<organism evidence="1 2">
    <name type="scientific">Persea americana</name>
    <name type="common">Avocado</name>
    <dbReference type="NCBI Taxonomy" id="3435"/>
    <lineage>
        <taxon>Eukaryota</taxon>
        <taxon>Viridiplantae</taxon>
        <taxon>Streptophyta</taxon>
        <taxon>Embryophyta</taxon>
        <taxon>Tracheophyta</taxon>
        <taxon>Spermatophyta</taxon>
        <taxon>Magnoliopsida</taxon>
        <taxon>Magnoliidae</taxon>
        <taxon>Laurales</taxon>
        <taxon>Lauraceae</taxon>
        <taxon>Persea</taxon>
    </lineage>
</organism>
<accession>A0ACC2L1P7</accession>
<protein>
    <submittedName>
        <fullName evidence="1">Uncharacterized protein</fullName>
    </submittedName>
</protein>
<proteinExistence type="predicted"/>
<dbReference type="EMBL" id="CM056814">
    <property type="protein sequence ID" value="KAJ8627316.1"/>
    <property type="molecule type" value="Genomic_DNA"/>
</dbReference>
<evidence type="ECO:0000313" key="2">
    <source>
        <dbReference type="Proteomes" id="UP001234297"/>
    </source>
</evidence>